<name>A0A939IHV0_CLOAM</name>
<keyword evidence="2" id="KW-1185">Reference proteome</keyword>
<dbReference type="EMBL" id="JAFJZZ010000001">
    <property type="protein sequence ID" value="MBN7771839.1"/>
    <property type="molecule type" value="Genomic_DNA"/>
</dbReference>
<gene>
    <name evidence="1" type="ORF">JYB65_00500</name>
</gene>
<comment type="caution">
    <text evidence="1">The sequence shown here is derived from an EMBL/GenBank/DDBJ whole genome shotgun (WGS) entry which is preliminary data.</text>
</comment>
<evidence type="ECO:0000313" key="1">
    <source>
        <dbReference type="EMBL" id="MBN7771839.1"/>
    </source>
</evidence>
<dbReference type="Proteomes" id="UP000664545">
    <property type="component" value="Unassembled WGS sequence"/>
</dbReference>
<accession>A0A939IHV0</accession>
<organism evidence="1 2">
    <name type="scientific">Clostridium aminobutyricum</name>
    <dbReference type="NCBI Taxonomy" id="33953"/>
    <lineage>
        <taxon>Bacteria</taxon>
        <taxon>Bacillati</taxon>
        <taxon>Bacillota</taxon>
        <taxon>Clostridia</taxon>
        <taxon>Eubacteriales</taxon>
        <taxon>Clostridiaceae</taxon>
        <taxon>Clostridium</taxon>
    </lineage>
</organism>
<dbReference type="RefSeq" id="WP_206580630.1">
    <property type="nucleotide sequence ID" value="NZ_JAFJZZ010000001.1"/>
</dbReference>
<dbReference type="AlphaFoldDB" id="A0A939IHV0"/>
<evidence type="ECO:0000313" key="2">
    <source>
        <dbReference type="Proteomes" id="UP000664545"/>
    </source>
</evidence>
<sequence>MEITHYHRTNPKTNRKFKRKVCNILCEDTNLEISPLSYWNVYTIELIDETVEGREFKTDINELILRFKNSIHQAVANKTSKNDFGIEYYPYRSSKHNEDILTLNDSIWVDNDQYIEEAEEEYDEDENIPF</sequence>
<protein>
    <submittedName>
        <fullName evidence="1">Uncharacterized protein</fullName>
    </submittedName>
</protein>
<proteinExistence type="predicted"/>
<reference evidence="1" key="1">
    <citation type="submission" date="2021-02" db="EMBL/GenBank/DDBJ databases">
        <title>Abyssanaerobacter marinus gen.nov., sp., nov, anaerobic bacterium isolated from the Onnuri vent field of Indian Ocean and suggestion of Mogibacteriaceae fam. nov., and proposal of reclassification of ambiguous this family's genus member.</title>
        <authorList>
            <person name="Kim Y.J."/>
            <person name="Yang J.-A."/>
        </authorList>
    </citation>
    <scope>NUCLEOTIDE SEQUENCE</scope>
    <source>
        <strain evidence="1">DSM 2634</strain>
    </source>
</reference>